<comment type="caution">
    <text evidence="2">The sequence shown here is derived from an EMBL/GenBank/DDBJ whole genome shotgun (WGS) entry which is preliminary data.</text>
</comment>
<sequence length="73" mass="7944">MLSIQEQANHNTEESAVVTKYRLPAHHGAENPTSEPVEPTGNWGSNRFGPFKVSELFVASAQGTPLKGDDDSY</sequence>
<evidence type="ECO:0000313" key="3">
    <source>
        <dbReference type="Proteomes" id="UP001165083"/>
    </source>
</evidence>
<accession>A0A9W6TR29</accession>
<name>A0A9W6TR29_9STRA</name>
<dbReference type="EMBL" id="BSXW01000379">
    <property type="protein sequence ID" value="GMF20536.1"/>
    <property type="molecule type" value="Genomic_DNA"/>
</dbReference>
<protein>
    <submittedName>
        <fullName evidence="2">Unnamed protein product</fullName>
    </submittedName>
</protein>
<evidence type="ECO:0000313" key="2">
    <source>
        <dbReference type="EMBL" id="GMF20536.1"/>
    </source>
</evidence>
<evidence type="ECO:0000256" key="1">
    <source>
        <dbReference type="SAM" id="MobiDB-lite"/>
    </source>
</evidence>
<feature type="region of interest" description="Disordered" evidence="1">
    <location>
        <begin position="26"/>
        <end position="45"/>
    </location>
</feature>
<proteinExistence type="predicted"/>
<gene>
    <name evidence="2" type="ORF">Plil01_000798100</name>
</gene>
<reference evidence="2" key="1">
    <citation type="submission" date="2023-04" db="EMBL/GenBank/DDBJ databases">
        <title>Phytophthora lilii NBRC 32176.</title>
        <authorList>
            <person name="Ichikawa N."/>
            <person name="Sato H."/>
            <person name="Tonouchi N."/>
        </authorList>
    </citation>
    <scope>NUCLEOTIDE SEQUENCE</scope>
    <source>
        <strain evidence="2">NBRC 32176</strain>
    </source>
</reference>
<organism evidence="2 3">
    <name type="scientific">Phytophthora lilii</name>
    <dbReference type="NCBI Taxonomy" id="2077276"/>
    <lineage>
        <taxon>Eukaryota</taxon>
        <taxon>Sar</taxon>
        <taxon>Stramenopiles</taxon>
        <taxon>Oomycota</taxon>
        <taxon>Peronosporomycetes</taxon>
        <taxon>Peronosporales</taxon>
        <taxon>Peronosporaceae</taxon>
        <taxon>Phytophthora</taxon>
    </lineage>
</organism>
<keyword evidence="3" id="KW-1185">Reference proteome</keyword>
<dbReference type="Proteomes" id="UP001165083">
    <property type="component" value="Unassembled WGS sequence"/>
</dbReference>
<dbReference type="AlphaFoldDB" id="A0A9W6TR29"/>